<organism evidence="1 2">
    <name type="scientific">Hyaloscypha variabilis (strain UAMH 11265 / GT02V1 / F)</name>
    <name type="common">Meliniomyces variabilis</name>
    <dbReference type="NCBI Taxonomy" id="1149755"/>
    <lineage>
        <taxon>Eukaryota</taxon>
        <taxon>Fungi</taxon>
        <taxon>Dikarya</taxon>
        <taxon>Ascomycota</taxon>
        <taxon>Pezizomycotina</taxon>
        <taxon>Leotiomycetes</taxon>
        <taxon>Helotiales</taxon>
        <taxon>Hyaloscyphaceae</taxon>
        <taxon>Hyaloscypha</taxon>
        <taxon>Hyaloscypha variabilis</taxon>
    </lineage>
</organism>
<sequence length="97" mass="11332">YRSLQVPSDAPFELKPSPGKGWSAFATRRIERRATILRQKLLFVIRKSHEEIMEEDVWTAFQQLVPTDKQQFLCLHENASKSFTHMTQACAESFRPH</sequence>
<dbReference type="Proteomes" id="UP000235786">
    <property type="component" value="Unassembled WGS sequence"/>
</dbReference>
<dbReference type="AlphaFoldDB" id="A0A2J6RZ09"/>
<name>A0A2J6RZ09_HYAVF</name>
<reference evidence="1 2" key="1">
    <citation type="submission" date="2016-04" db="EMBL/GenBank/DDBJ databases">
        <title>A degradative enzymes factory behind the ericoid mycorrhizal symbiosis.</title>
        <authorList>
            <consortium name="DOE Joint Genome Institute"/>
            <person name="Martino E."/>
            <person name="Morin E."/>
            <person name="Grelet G."/>
            <person name="Kuo A."/>
            <person name="Kohler A."/>
            <person name="Daghino S."/>
            <person name="Barry K."/>
            <person name="Choi C."/>
            <person name="Cichocki N."/>
            <person name="Clum A."/>
            <person name="Copeland A."/>
            <person name="Hainaut M."/>
            <person name="Haridas S."/>
            <person name="Labutti K."/>
            <person name="Lindquist E."/>
            <person name="Lipzen A."/>
            <person name="Khouja H.-R."/>
            <person name="Murat C."/>
            <person name="Ohm R."/>
            <person name="Olson A."/>
            <person name="Spatafora J."/>
            <person name="Veneault-Fourrey C."/>
            <person name="Henrissat B."/>
            <person name="Grigoriev I."/>
            <person name="Martin F."/>
            <person name="Perotto S."/>
        </authorList>
    </citation>
    <scope>NUCLEOTIDE SEQUENCE [LARGE SCALE GENOMIC DNA]</scope>
    <source>
        <strain evidence="1 2">F</strain>
    </source>
</reference>
<keyword evidence="2" id="KW-1185">Reference proteome</keyword>
<proteinExistence type="predicted"/>
<feature type="non-terminal residue" evidence="1">
    <location>
        <position position="1"/>
    </location>
</feature>
<dbReference type="OrthoDB" id="265717at2759"/>
<evidence type="ECO:0000313" key="2">
    <source>
        <dbReference type="Proteomes" id="UP000235786"/>
    </source>
</evidence>
<protein>
    <submittedName>
        <fullName evidence="1">Uncharacterized protein</fullName>
    </submittedName>
</protein>
<gene>
    <name evidence="1" type="ORF">L207DRAFT_422719</name>
</gene>
<dbReference type="EMBL" id="KZ613942">
    <property type="protein sequence ID" value="PMD43752.1"/>
    <property type="molecule type" value="Genomic_DNA"/>
</dbReference>
<evidence type="ECO:0000313" key="1">
    <source>
        <dbReference type="EMBL" id="PMD43752.1"/>
    </source>
</evidence>
<accession>A0A2J6RZ09</accession>